<evidence type="ECO:0000313" key="2">
    <source>
        <dbReference type="EMBL" id="KAH7935883.1"/>
    </source>
</evidence>
<accession>A0A9D4SMW9</accession>
<protein>
    <submittedName>
        <fullName evidence="2">Uncharacterized protein</fullName>
    </submittedName>
</protein>
<comment type="caution">
    <text evidence="2">The sequence shown here is derived from an EMBL/GenBank/DDBJ whole genome shotgun (WGS) entry which is preliminary data.</text>
</comment>
<evidence type="ECO:0000256" key="1">
    <source>
        <dbReference type="SAM" id="MobiDB-lite"/>
    </source>
</evidence>
<keyword evidence="3" id="KW-1185">Reference proteome</keyword>
<feature type="region of interest" description="Disordered" evidence="1">
    <location>
        <begin position="29"/>
        <end position="51"/>
    </location>
</feature>
<proteinExistence type="predicted"/>
<sequence length="181" mass="21036">MDIGSFFKRKADTDVAPCLMKKIQLSELDHDPESEDISTTSSELEEPPTSRHPLHIGCALKSSLAGVRIIWLRLLWLPLSSPVAEGDFLRQSTRETDGKRLFQVLPWKEDAVQSNTSQIRADFKATRWFSLWEPDPPKSKRPSRKRCLWPCDLSAEYAWQRRLRVWLDTHIWRSECFVADL</sequence>
<dbReference type="EMBL" id="JABSTV010001255">
    <property type="protein sequence ID" value="KAH7935883.1"/>
    <property type="molecule type" value="Genomic_DNA"/>
</dbReference>
<reference evidence="2" key="2">
    <citation type="submission" date="2021-09" db="EMBL/GenBank/DDBJ databases">
        <authorList>
            <person name="Jia N."/>
            <person name="Wang J."/>
            <person name="Shi W."/>
            <person name="Du L."/>
            <person name="Sun Y."/>
            <person name="Zhan W."/>
            <person name="Jiang J."/>
            <person name="Wang Q."/>
            <person name="Zhang B."/>
            <person name="Ji P."/>
            <person name="Sakyi L.B."/>
            <person name="Cui X."/>
            <person name="Yuan T."/>
            <person name="Jiang B."/>
            <person name="Yang W."/>
            <person name="Lam T.T.-Y."/>
            <person name="Chang Q."/>
            <person name="Ding S."/>
            <person name="Wang X."/>
            <person name="Zhu J."/>
            <person name="Ruan X."/>
            <person name="Zhao L."/>
            <person name="Wei J."/>
            <person name="Que T."/>
            <person name="Du C."/>
            <person name="Cheng J."/>
            <person name="Dai P."/>
            <person name="Han X."/>
            <person name="Huang E."/>
            <person name="Gao Y."/>
            <person name="Liu J."/>
            <person name="Shao H."/>
            <person name="Ye R."/>
            <person name="Li L."/>
            <person name="Wei W."/>
            <person name="Wang X."/>
            <person name="Wang C."/>
            <person name="Huo Q."/>
            <person name="Li W."/>
            <person name="Guo W."/>
            <person name="Chen H."/>
            <person name="Chen S."/>
            <person name="Zhou L."/>
            <person name="Zhou L."/>
            <person name="Ni X."/>
            <person name="Tian J."/>
            <person name="Zhou Y."/>
            <person name="Sheng Y."/>
            <person name="Liu T."/>
            <person name="Pan Y."/>
            <person name="Xia L."/>
            <person name="Li J."/>
            <person name="Zhao F."/>
            <person name="Cao W."/>
        </authorList>
    </citation>
    <scope>NUCLEOTIDE SEQUENCE</scope>
    <source>
        <strain evidence="2">Rsan-2018</strain>
        <tissue evidence="2">Larvae</tissue>
    </source>
</reference>
<evidence type="ECO:0000313" key="3">
    <source>
        <dbReference type="Proteomes" id="UP000821837"/>
    </source>
</evidence>
<dbReference type="AlphaFoldDB" id="A0A9D4SMW9"/>
<gene>
    <name evidence="2" type="ORF">HPB52_014570</name>
</gene>
<reference evidence="2" key="1">
    <citation type="journal article" date="2020" name="Cell">
        <title>Large-Scale Comparative Analyses of Tick Genomes Elucidate Their Genetic Diversity and Vector Capacities.</title>
        <authorList>
            <consortium name="Tick Genome and Microbiome Consortium (TIGMIC)"/>
            <person name="Jia N."/>
            <person name="Wang J."/>
            <person name="Shi W."/>
            <person name="Du L."/>
            <person name="Sun Y."/>
            <person name="Zhan W."/>
            <person name="Jiang J.F."/>
            <person name="Wang Q."/>
            <person name="Zhang B."/>
            <person name="Ji P."/>
            <person name="Bell-Sakyi L."/>
            <person name="Cui X.M."/>
            <person name="Yuan T.T."/>
            <person name="Jiang B.G."/>
            <person name="Yang W.F."/>
            <person name="Lam T.T."/>
            <person name="Chang Q.C."/>
            <person name="Ding S.J."/>
            <person name="Wang X.J."/>
            <person name="Zhu J.G."/>
            <person name="Ruan X.D."/>
            <person name="Zhao L."/>
            <person name="Wei J.T."/>
            <person name="Ye R.Z."/>
            <person name="Que T.C."/>
            <person name="Du C.H."/>
            <person name="Zhou Y.H."/>
            <person name="Cheng J.X."/>
            <person name="Dai P.F."/>
            <person name="Guo W.B."/>
            <person name="Han X.H."/>
            <person name="Huang E.J."/>
            <person name="Li L.F."/>
            <person name="Wei W."/>
            <person name="Gao Y.C."/>
            <person name="Liu J.Z."/>
            <person name="Shao H.Z."/>
            <person name="Wang X."/>
            <person name="Wang C.C."/>
            <person name="Yang T.C."/>
            <person name="Huo Q.B."/>
            <person name="Li W."/>
            <person name="Chen H.Y."/>
            <person name="Chen S.E."/>
            <person name="Zhou L.G."/>
            <person name="Ni X.B."/>
            <person name="Tian J.H."/>
            <person name="Sheng Y."/>
            <person name="Liu T."/>
            <person name="Pan Y.S."/>
            <person name="Xia L.Y."/>
            <person name="Li J."/>
            <person name="Zhao F."/>
            <person name="Cao W.C."/>
        </authorList>
    </citation>
    <scope>NUCLEOTIDE SEQUENCE</scope>
    <source>
        <strain evidence="2">Rsan-2018</strain>
    </source>
</reference>
<name>A0A9D4SMW9_RHISA</name>
<dbReference type="Proteomes" id="UP000821837">
    <property type="component" value="Unassembled WGS sequence"/>
</dbReference>
<organism evidence="2 3">
    <name type="scientific">Rhipicephalus sanguineus</name>
    <name type="common">Brown dog tick</name>
    <name type="synonym">Ixodes sanguineus</name>
    <dbReference type="NCBI Taxonomy" id="34632"/>
    <lineage>
        <taxon>Eukaryota</taxon>
        <taxon>Metazoa</taxon>
        <taxon>Ecdysozoa</taxon>
        <taxon>Arthropoda</taxon>
        <taxon>Chelicerata</taxon>
        <taxon>Arachnida</taxon>
        <taxon>Acari</taxon>
        <taxon>Parasitiformes</taxon>
        <taxon>Ixodida</taxon>
        <taxon>Ixodoidea</taxon>
        <taxon>Ixodidae</taxon>
        <taxon>Rhipicephalinae</taxon>
        <taxon>Rhipicephalus</taxon>
        <taxon>Rhipicephalus</taxon>
    </lineage>
</organism>